<comment type="caution">
    <text evidence="3">The sequence shown here is derived from an EMBL/GenBank/DDBJ whole genome shotgun (WGS) entry which is preliminary data.</text>
</comment>
<protein>
    <submittedName>
        <fullName evidence="3">Uncharacterized protein</fullName>
    </submittedName>
</protein>
<keyword evidence="1" id="KW-0175">Coiled coil</keyword>
<dbReference type="GeneID" id="25261460"/>
<feature type="region of interest" description="Disordered" evidence="2">
    <location>
        <begin position="83"/>
        <end position="179"/>
    </location>
</feature>
<feature type="compositionally biased region" description="Polar residues" evidence="2">
    <location>
        <begin position="107"/>
        <end position="122"/>
    </location>
</feature>
<dbReference type="OrthoDB" id="3364905at2759"/>
<feature type="coiled-coil region" evidence="1">
    <location>
        <begin position="201"/>
        <end position="237"/>
    </location>
</feature>
<dbReference type="AlphaFoldDB" id="A0A066W1T1"/>
<feature type="compositionally biased region" description="Low complexity" evidence="2">
    <location>
        <begin position="367"/>
        <end position="376"/>
    </location>
</feature>
<sequence>MADYEACDEYDPAFDAHHYDTAGDEFQETLADSLAGLGDELVGMGISQDSLGGVDGMMGLGDSLGAELEHEQQHAIADDSDSAYHHLSAPGTPKRDQIVQRQQHQQTSGAGPSSRRSQTPQRTPRKGSGMESLADELTGTTSPARQPRRDKQRLAEALRVDLDEDSPKAPAPGADGDSLGAELGLANGLVASIVDTIDESMEEARIARIEAQQEAVREELEETLRMTDAFLSKLKERNTIRVAQQTSSASIVTGTAPDDTGALEINAAAILRLLQDTTKEREAQVRELKEMGIAFARPEAEWQAALADVAGIGDEADQSIDRSALNPEEVDSLGFAAIGSSSGDVIPQSDGASDIFSSGPRRAVLPSSTASSSNKHASMAAAVVQYPQSHKSTTASQMHDLQACTESLISSLGTMNEHAQVHRAAMNDASRKLRSLRAVLTQWRTEIDGVARSRAWIEEWESSDGSGMRTESVPSDPASTTKVAIKEAMTPTNRRPEDIKAWTQQQLERFEKILGDAEVRAKELLKPINMPSSFDASISAAAAASQQHQVPMSA</sequence>
<dbReference type="InParanoid" id="A0A066W1T1"/>
<evidence type="ECO:0000313" key="4">
    <source>
        <dbReference type="Proteomes" id="UP000027361"/>
    </source>
</evidence>
<dbReference type="Proteomes" id="UP000027361">
    <property type="component" value="Unassembled WGS sequence"/>
</dbReference>
<organism evidence="3 4">
    <name type="scientific">Tilletiaria anomala (strain ATCC 24038 / CBS 436.72 / UBC 951)</name>
    <dbReference type="NCBI Taxonomy" id="1037660"/>
    <lineage>
        <taxon>Eukaryota</taxon>
        <taxon>Fungi</taxon>
        <taxon>Dikarya</taxon>
        <taxon>Basidiomycota</taxon>
        <taxon>Ustilaginomycotina</taxon>
        <taxon>Exobasidiomycetes</taxon>
        <taxon>Georgefischeriales</taxon>
        <taxon>Tilletiariaceae</taxon>
        <taxon>Tilletiaria</taxon>
    </lineage>
</organism>
<proteinExistence type="predicted"/>
<evidence type="ECO:0000313" key="3">
    <source>
        <dbReference type="EMBL" id="KDN44745.1"/>
    </source>
</evidence>
<accession>A0A066W1T1</accession>
<reference evidence="3 4" key="1">
    <citation type="submission" date="2014-05" db="EMBL/GenBank/DDBJ databases">
        <title>Draft genome sequence of a rare smut relative, Tilletiaria anomala UBC 951.</title>
        <authorList>
            <consortium name="DOE Joint Genome Institute"/>
            <person name="Toome M."/>
            <person name="Kuo A."/>
            <person name="Henrissat B."/>
            <person name="Lipzen A."/>
            <person name="Tritt A."/>
            <person name="Yoshinaga Y."/>
            <person name="Zane M."/>
            <person name="Barry K."/>
            <person name="Grigoriev I.V."/>
            <person name="Spatafora J.W."/>
            <person name="Aimea M.C."/>
        </authorList>
    </citation>
    <scope>NUCLEOTIDE SEQUENCE [LARGE SCALE GENOMIC DNA]</scope>
    <source>
        <strain evidence="3 4">UBC 951</strain>
    </source>
</reference>
<keyword evidence="4" id="KW-1185">Reference proteome</keyword>
<feature type="compositionally biased region" description="Basic and acidic residues" evidence="2">
    <location>
        <begin position="147"/>
        <end position="167"/>
    </location>
</feature>
<dbReference type="RefSeq" id="XP_013242919.1">
    <property type="nucleotide sequence ID" value="XM_013387465.1"/>
</dbReference>
<evidence type="ECO:0000256" key="1">
    <source>
        <dbReference type="SAM" id="Coils"/>
    </source>
</evidence>
<feature type="region of interest" description="Disordered" evidence="2">
    <location>
        <begin position="346"/>
        <end position="376"/>
    </location>
</feature>
<evidence type="ECO:0000256" key="2">
    <source>
        <dbReference type="SAM" id="MobiDB-lite"/>
    </source>
</evidence>
<gene>
    <name evidence="3" type="ORF">K437DRAFT_129830</name>
</gene>
<name>A0A066W1T1_TILAU</name>
<dbReference type="EMBL" id="JMSN01000048">
    <property type="protein sequence ID" value="KDN44745.1"/>
    <property type="molecule type" value="Genomic_DNA"/>
</dbReference>
<dbReference type="HOGENOM" id="CLU_491907_0_0_1"/>